<gene>
    <name evidence="14" type="ORF">CLW00_102292</name>
</gene>
<evidence type="ECO:0000256" key="8">
    <source>
        <dbReference type="ARBA" id="ARBA00022833"/>
    </source>
</evidence>
<keyword evidence="5" id="KW-0963">Cytoplasm</keyword>
<evidence type="ECO:0000256" key="13">
    <source>
        <dbReference type="PIRSR" id="PIRSR602481-2"/>
    </source>
</evidence>
<evidence type="ECO:0000256" key="7">
    <source>
        <dbReference type="ARBA" id="ARBA00022723"/>
    </source>
</evidence>
<dbReference type="EMBL" id="PVTR01000002">
    <property type="protein sequence ID" value="PRY89816.1"/>
    <property type="molecule type" value="Genomic_DNA"/>
</dbReference>
<comment type="caution">
    <text evidence="14">The sequence shown here is derived from an EMBL/GenBank/DDBJ whole genome shotgun (WGS) entry which is preliminary data.</text>
</comment>
<comment type="subcellular location">
    <subcellularLocation>
        <location evidence="1">Cytoplasm</location>
    </subcellularLocation>
</comment>
<evidence type="ECO:0000313" key="15">
    <source>
        <dbReference type="Proteomes" id="UP000238157"/>
    </source>
</evidence>
<evidence type="ECO:0000256" key="9">
    <source>
        <dbReference type="ARBA" id="ARBA00023015"/>
    </source>
</evidence>
<comment type="similarity">
    <text evidence="2">Belongs to the Fur family.</text>
</comment>
<dbReference type="InterPro" id="IPR036390">
    <property type="entry name" value="WH_DNA-bd_sf"/>
</dbReference>
<dbReference type="Gene3D" id="3.30.1490.190">
    <property type="match status" value="1"/>
</dbReference>
<feature type="binding site" evidence="12">
    <location>
        <position position="110"/>
    </location>
    <ligand>
        <name>Zn(2+)</name>
        <dbReference type="ChEBI" id="CHEBI:29105"/>
    </ligand>
</feature>
<evidence type="ECO:0000313" key="14">
    <source>
        <dbReference type="EMBL" id="PRY89816.1"/>
    </source>
</evidence>
<dbReference type="PANTHER" id="PTHR33202:SF2">
    <property type="entry name" value="FERRIC UPTAKE REGULATION PROTEIN"/>
    <property type="match status" value="1"/>
</dbReference>
<keyword evidence="15" id="KW-1185">Reference proteome</keyword>
<keyword evidence="9" id="KW-0805">Transcription regulation</keyword>
<keyword evidence="8 12" id="KW-0862">Zinc</keyword>
<feature type="binding site" evidence="13">
    <location>
        <position position="139"/>
    </location>
    <ligand>
        <name>Fe cation</name>
        <dbReference type="ChEBI" id="CHEBI:24875"/>
    </ligand>
</feature>
<dbReference type="AlphaFoldDB" id="A0A2T0WSZ3"/>
<dbReference type="InterPro" id="IPR036388">
    <property type="entry name" value="WH-like_DNA-bd_sf"/>
</dbReference>
<comment type="cofactor">
    <cofactor evidence="12">
        <name>Zn(2+)</name>
        <dbReference type="ChEBI" id="CHEBI:29105"/>
    </cofactor>
    <text evidence="12">Binds 1 zinc ion per subunit.</text>
</comment>
<keyword evidence="6" id="KW-0678">Repressor</keyword>
<dbReference type="GO" id="GO:0000976">
    <property type="term" value="F:transcription cis-regulatory region binding"/>
    <property type="evidence" value="ECO:0007669"/>
    <property type="project" value="TreeGrafter"/>
</dbReference>
<dbReference type="GO" id="GO:1900376">
    <property type="term" value="P:regulation of secondary metabolite biosynthetic process"/>
    <property type="evidence" value="ECO:0007669"/>
    <property type="project" value="TreeGrafter"/>
</dbReference>
<reference evidence="14 15" key="1">
    <citation type="submission" date="2018-03" db="EMBL/GenBank/DDBJ databases">
        <title>Genomic Encyclopedia of Archaeal and Bacterial Type Strains, Phase II (KMG-II): from individual species to whole genera.</title>
        <authorList>
            <person name="Goeker M."/>
        </authorList>
    </citation>
    <scope>NUCLEOTIDE SEQUENCE [LARGE SCALE GENOMIC DNA]</scope>
    <source>
        <strain evidence="14 15">DSM 27929</strain>
    </source>
</reference>
<dbReference type="Pfam" id="PF01475">
    <property type="entry name" value="FUR"/>
    <property type="match status" value="1"/>
</dbReference>
<dbReference type="GO" id="GO:0008270">
    <property type="term" value="F:zinc ion binding"/>
    <property type="evidence" value="ECO:0007669"/>
    <property type="project" value="TreeGrafter"/>
</dbReference>
<evidence type="ECO:0000256" key="4">
    <source>
        <dbReference type="ARBA" id="ARBA00020910"/>
    </source>
</evidence>
<evidence type="ECO:0000256" key="12">
    <source>
        <dbReference type="PIRSR" id="PIRSR602481-1"/>
    </source>
</evidence>
<dbReference type="InterPro" id="IPR043135">
    <property type="entry name" value="Fur_C"/>
</dbReference>
<keyword evidence="7 12" id="KW-0479">Metal-binding</keyword>
<evidence type="ECO:0000256" key="2">
    <source>
        <dbReference type="ARBA" id="ARBA00007957"/>
    </source>
</evidence>
<evidence type="ECO:0000256" key="3">
    <source>
        <dbReference type="ARBA" id="ARBA00011738"/>
    </source>
</evidence>
<organism evidence="14 15">
    <name type="scientific">Mongoliibacter ruber</name>
    <dbReference type="NCBI Taxonomy" id="1750599"/>
    <lineage>
        <taxon>Bacteria</taxon>
        <taxon>Pseudomonadati</taxon>
        <taxon>Bacteroidota</taxon>
        <taxon>Cytophagia</taxon>
        <taxon>Cytophagales</taxon>
        <taxon>Cyclobacteriaceae</taxon>
        <taxon>Mongoliibacter</taxon>
    </lineage>
</organism>
<dbReference type="PANTHER" id="PTHR33202">
    <property type="entry name" value="ZINC UPTAKE REGULATION PROTEIN"/>
    <property type="match status" value="1"/>
</dbReference>
<dbReference type="SUPFAM" id="SSF46785">
    <property type="entry name" value="Winged helix' DNA-binding domain"/>
    <property type="match status" value="1"/>
</dbReference>
<dbReference type="Proteomes" id="UP000238157">
    <property type="component" value="Unassembled WGS sequence"/>
</dbReference>
<feature type="binding site" evidence="13">
    <location>
        <position position="103"/>
    </location>
    <ligand>
        <name>Fe cation</name>
        <dbReference type="ChEBI" id="CHEBI:24875"/>
    </ligand>
</feature>
<feature type="binding site" evidence="13">
    <location>
        <position position="101"/>
    </location>
    <ligand>
        <name>Fe cation</name>
        <dbReference type="ChEBI" id="CHEBI:24875"/>
    </ligand>
</feature>
<feature type="binding site" evidence="12">
    <location>
        <position position="107"/>
    </location>
    <ligand>
        <name>Zn(2+)</name>
        <dbReference type="ChEBI" id="CHEBI:29105"/>
    </ligand>
</feature>
<keyword evidence="11" id="KW-0804">Transcription</keyword>
<name>A0A2T0WSZ3_9BACT</name>
<evidence type="ECO:0000256" key="11">
    <source>
        <dbReference type="ARBA" id="ARBA00023163"/>
    </source>
</evidence>
<accession>A0A2T0WSZ3</accession>
<dbReference type="InterPro" id="IPR002481">
    <property type="entry name" value="FUR"/>
</dbReference>
<comment type="subunit">
    <text evidence="3">Homodimer.</text>
</comment>
<evidence type="ECO:0000256" key="6">
    <source>
        <dbReference type="ARBA" id="ARBA00022491"/>
    </source>
</evidence>
<dbReference type="Gene3D" id="1.10.10.10">
    <property type="entry name" value="Winged helix-like DNA-binding domain superfamily/Winged helix DNA-binding domain"/>
    <property type="match status" value="1"/>
</dbReference>
<keyword evidence="10" id="KW-0238">DNA-binding</keyword>
<proteinExistence type="inferred from homology"/>
<protein>
    <recommendedName>
        <fullName evidence="4">Ferric uptake regulation protein</fullName>
    </recommendedName>
</protein>
<keyword evidence="13" id="KW-0408">Iron</keyword>
<dbReference type="CDD" id="cd07153">
    <property type="entry name" value="Fur_like"/>
    <property type="match status" value="1"/>
</dbReference>
<dbReference type="GO" id="GO:0045892">
    <property type="term" value="P:negative regulation of DNA-templated transcription"/>
    <property type="evidence" value="ECO:0007669"/>
    <property type="project" value="TreeGrafter"/>
</dbReference>
<dbReference type="GO" id="GO:0003700">
    <property type="term" value="F:DNA-binding transcription factor activity"/>
    <property type="evidence" value="ECO:0007669"/>
    <property type="project" value="InterPro"/>
</dbReference>
<evidence type="ECO:0000256" key="1">
    <source>
        <dbReference type="ARBA" id="ARBA00004496"/>
    </source>
</evidence>
<evidence type="ECO:0000256" key="10">
    <source>
        <dbReference type="ARBA" id="ARBA00023125"/>
    </source>
</evidence>
<evidence type="ECO:0000256" key="5">
    <source>
        <dbReference type="ARBA" id="ARBA00022490"/>
    </source>
</evidence>
<feature type="binding site" evidence="12">
    <location>
        <position position="147"/>
    </location>
    <ligand>
        <name>Zn(2+)</name>
        <dbReference type="ChEBI" id="CHEBI:29105"/>
    </ligand>
</feature>
<comment type="cofactor">
    <cofactor evidence="13">
        <name>Mn(2+)</name>
        <dbReference type="ChEBI" id="CHEBI:29035"/>
    </cofactor>
    <cofactor evidence="13">
        <name>Fe(2+)</name>
        <dbReference type="ChEBI" id="CHEBI:29033"/>
    </cofactor>
    <text evidence="13">Binds 1 Mn(2+) or Fe(2+) ion per subunit.</text>
</comment>
<sequence>MSMAEKSVVEKAKKIFENFLNRQGSRKTPERFSVIDELYGLPQDEHIDVEGLFLLMRNKGYTISRATIYNTLDLLVECGLAVKHQFKDKVALYEQALTYKHHDHHVCNQCRKIREFSDDRLSLIKEAMGREFKSAISSHSLVLYGDCQIEDCDNLRVI</sequence>
<feature type="binding site" evidence="12">
    <location>
        <position position="152"/>
    </location>
    <ligand>
        <name>Zn(2+)</name>
        <dbReference type="ChEBI" id="CHEBI:29105"/>
    </ligand>
</feature>
<dbReference type="GO" id="GO:0005829">
    <property type="term" value="C:cytosol"/>
    <property type="evidence" value="ECO:0007669"/>
    <property type="project" value="TreeGrafter"/>
</dbReference>